<dbReference type="InterPro" id="IPR037523">
    <property type="entry name" value="VOC_core"/>
</dbReference>
<dbReference type="PANTHER" id="PTHR36503">
    <property type="entry name" value="BLR2520 PROTEIN"/>
    <property type="match status" value="1"/>
</dbReference>
<dbReference type="Pfam" id="PF22677">
    <property type="entry name" value="Ble-like_N"/>
    <property type="match status" value="1"/>
</dbReference>
<dbReference type="SUPFAM" id="SSF54593">
    <property type="entry name" value="Glyoxalase/Bleomycin resistance protein/Dihydroxybiphenyl dioxygenase"/>
    <property type="match status" value="1"/>
</dbReference>
<reference evidence="2 3" key="1">
    <citation type="submission" date="2020-07" db="EMBL/GenBank/DDBJ databases">
        <title>Sequencing the genomes of 1000 actinobacteria strains.</title>
        <authorList>
            <person name="Klenk H.-P."/>
        </authorList>
    </citation>
    <scope>NUCLEOTIDE SEQUENCE [LARGE SCALE GENOMIC DNA]</scope>
    <source>
        <strain evidence="2 3">DSM 7487</strain>
    </source>
</reference>
<dbReference type="Gene3D" id="3.10.180.10">
    <property type="entry name" value="2,3-Dihydroxybiphenyl 1,2-Dioxygenase, domain 1"/>
    <property type="match status" value="1"/>
</dbReference>
<evidence type="ECO:0000313" key="2">
    <source>
        <dbReference type="EMBL" id="NYD21343.1"/>
    </source>
</evidence>
<evidence type="ECO:0000259" key="1">
    <source>
        <dbReference type="PROSITE" id="PS51819"/>
    </source>
</evidence>
<keyword evidence="3" id="KW-1185">Reference proteome</keyword>
<proteinExistence type="predicted"/>
<dbReference type="EMBL" id="JACCBB010000001">
    <property type="protein sequence ID" value="NYD21343.1"/>
    <property type="molecule type" value="Genomic_DNA"/>
</dbReference>
<dbReference type="Proteomes" id="UP000521922">
    <property type="component" value="Unassembled WGS sequence"/>
</dbReference>
<organism evidence="2 3">
    <name type="scientific">Kineococcus aurantiacus</name>
    <dbReference type="NCBI Taxonomy" id="37633"/>
    <lineage>
        <taxon>Bacteria</taxon>
        <taxon>Bacillati</taxon>
        <taxon>Actinomycetota</taxon>
        <taxon>Actinomycetes</taxon>
        <taxon>Kineosporiales</taxon>
        <taxon>Kineosporiaceae</taxon>
        <taxon>Kineococcus</taxon>
    </lineage>
</organism>
<feature type="domain" description="VOC" evidence="1">
    <location>
        <begin position="2"/>
        <end position="125"/>
    </location>
</feature>
<sequence>MRMVFINLPVADKEVSKTFFTALGFTLNPQFEDETTACVVVEENIVVLVHEPSKWQQFLHSQAAPKGTNEVMVALSCADRAECDALKAAALAHGGGEYAPTMDLGWMYGTSFLDPDGHVWETSWMDVEAAAAAGGIGEPA</sequence>
<name>A0A7Y9DJP4_9ACTN</name>
<evidence type="ECO:0000313" key="3">
    <source>
        <dbReference type="Proteomes" id="UP000521922"/>
    </source>
</evidence>
<dbReference type="InterPro" id="IPR029068">
    <property type="entry name" value="Glyas_Bleomycin-R_OHBP_Dase"/>
</dbReference>
<dbReference type="PROSITE" id="PS51819">
    <property type="entry name" value="VOC"/>
    <property type="match status" value="1"/>
</dbReference>
<comment type="caution">
    <text evidence="2">The sequence shown here is derived from an EMBL/GenBank/DDBJ whole genome shotgun (WGS) entry which is preliminary data.</text>
</comment>
<dbReference type="InterPro" id="IPR053863">
    <property type="entry name" value="Glyoxy/Ble-like_N"/>
</dbReference>
<accession>A0A7Y9DJP4</accession>
<gene>
    <name evidence="2" type="ORF">BJ968_000883</name>
</gene>
<dbReference type="PANTHER" id="PTHR36503:SF2">
    <property type="entry name" value="BLR2408 PROTEIN"/>
    <property type="match status" value="1"/>
</dbReference>
<dbReference type="AlphaFoldDB" id="A0A7Y9DJP4"/>
<protein>
    <recommendedName>
        <fullName evidence="1">VOC domain-containing protein</fullName>
    </recommendedName>
</protein>